<dbReference type="OrthoDB" id="5099817at2"/>
<dbReference type="AlphaFoldDB" id="A0A542ZE67"/>
<dbReference type="RefSeq" id="WP_142121592.1">
    <property type="nucleotide sequence ID" value="NZ_BAAASV010000002.1"/>
</dbReference>
<feature type="region of interest" description="Disordered" evidence="1">
    <location>
        <begin position="218"/>
        <end position="260"/>
    </location>
</feature>
<keyword evidence="3" id="KW-1185">Reference proteome</keyword>
<gene>
    <name evidence="2" type="ORF">FB461_1994</name>
</gene>
<comment type="caution">
    <text evidence="2">The sequence shown here is derived from an EMBL/GenBank/DDBJ whole genome shotgun (WGS) entry which is preliminary data.</text>
</comment>
<reference evidence="2 3" key="1">
    <citation type="submission" date="2019-06" db="EMBL/GenBank/DDBJ databases">
        <title>Sequencing the genomes of 1000 actinobacteria strains.</title>
        <authorList>
            <person name="Klenk H.-P."/>
        </authorList>
    </citation>
    <scope>NUCLEOTIDE SEQUENCE [LARGE SCALE GENOMIC DNA]</scope>
    <source>
        <strain evidence="2 3">DSM 4813</strain>
    </source>
</reference>
<proteinExistence type="predicted"/>
<name>A0A542ZE67_RARFA</name>
<protein>
    <submittedName>
        <fullName evidence="2">Uncharacterized protein</fullName>
    </submittedName>
</protein>
<accession>A0A542ZE67</accession>
<evidence type="ECO:0000313" key="2">
    <source>
        <dbReference type="EMBL" id="TQL58579.1"/>
    </source>
</evidence>
<sequence length="260" mass="27809">MNELPEPSPWFTDHFGEYSQSVMLALAKAGRAAHERSLDAKAGSQLTSNEAYGSFWVILPEEVAAHLAFLPGREVIRPTGSRYDLVVFAGTLVFPAKCGRGSSGADRIKLGHSDFRRRVLSLEDGAGRTMQEQLEFDFGLEGDLDAAVKDGSFGSATRVSLVAYDVSARGGLQHVYVGEATLDSSGLVTWHYREELPLLLLDGEGVALIGLGEPSATRFDDAPLPENDLTLRAPGELPSTDVDTGAPAETGTEGMTDDLP</sequence>
<evidence type="ECO:0000313" key="3">
    <source>
        <dbReference type="Proteomes" id="UP000315389"/>
    </source>
</evidence>
<organism evidence="2 3">
    <name type="scientific">Rarobacter faecitabidus</name>
    <dbReference type="NCBI Taxonomy" id="13243"/>
    <lineage>
        <taxon>Bacteria</taxon>
        <taxon>Bacillati</taxon>
        <taxon>Actinomycetota</taxon>
        <taxon>Actinomycetes</taxon>
        <taxon>Micrococcales</taxon>
        <taxon>Rarobacteraceae</taxon>
        <taxon>Rarobacter</taxon>
    </lineage>
</organism>
<evidence type="ECO:0000256" key="1">
    <source>
        <dbReference type="SAM" id="MobiDB-lite"/>
    </source>
</evidence>
<dbReference type="Proteomes" id="UP000315389">
    <property type="component" value="Unassembled WGS sequence"/>
</dbReference>
<dbReference type="EMBL" id="VFOS01000003">
    <property type="protein sequence ID" value="TQL58579.1"/>
    <property type="molecule type" value="Genomic_DNA"/>
</dbReference>